<evidence type="ECO:0000256" key="1">
    <source>
        <dbReference type="ARBA" id="ARBA00009497"/>
    </source>
</evidence>
<dbReference type="SUPFAM" id="SSF47240">
    <property type="entry name" value="Ferritin-like"/>
    <property type="match status" value="1"/>
</dbReference>
<dbReference type="RefSeq" id="WP_094723155.1">
    <property type="nucleotide sequence ID" value="NZ_MWWS01000006.1"/>
</dbReference>
<name>A0A261EQF8_9BIFI</name>
<feature type="domain" description="Ferritin/DPS" evidence="3">
    <location>
        <begin position="19"/>
        <end position="158"/>
    </location>
</feature>
<dbReference type="CDD" id="cd01043">
    <property type="entry name" value="DPS"/>
    <property type="match status" value="1"/>
</dbReference>
<protein>
    <submittedName>
        <fullName evidence="4">DNA starvation/stationary phase protection protein</fullName>
    </submittedName>
</protein>
<accession>A0A261EQF8</accession>
<dbReference type="GO" id="GO:0008199">
    <property type="term" value="F:ferric iron binding"/>
    <property type="evidence" value="ECO:0007669"/>
    <property type="project" value="InterPro"/>
</dbReference>
<sequence>MALEFTVPGLDETSSKKAIEILQSRLSNEQECALILKHAHWNMKGKNFIGIHEMMDPEVDAVLAMADETAERIATLGGQADGRPDDIIKNRTHNSFDIAGRQEALDYLKALNDYYTDFIKADREAIKQLDDVDIVSSNIVQDHVQELEHFQWFMRSHLI</sequence>
<proteinExistence type="inferred from homology"/>
<dbReference type="OrthoDB" id="9797687at2"/>
<dbReference type="PRINTS" id="PR01346">
    <property type="entry name" value="HELNAPAPROT"/>
</dbReference>
<dbReference type="InterPro" id="IPR009078">
    <property type="entry name" value="Ferritin-like_SF"/>
</dbReference>
<dbReference type="AlphaFoldDB" id="A0A261EQF8"/>
<dbReference type="PANTHER" id="PTHR42932:SF3">
    <property type="entry name" value="DNA PROTECTION DURING STARVATION PROTEIN"/>
    <property type="match status" value="1"/>
</dbReference>
<dbReference type="InterPro" id="IPR002177">
    <property type="entry name" value="DPS_DNA-bd"/>
</dbReference>
<gene>
    <name evidence="4" type="ORF">BOCO_1143</name>
</gene>
<dbReference type="InterPro" id="IPR008331">
    <property type="entry name" value="Ferritin_DPS_dom"/>
</dbReference>
<evidence type="ECO:0000313" key="5">
    <source>
        <dbReference type="Proteomes" id="UP000216004"/>
    </source>
</evidence>
<evidence type="ECO:0000259" key="3">
    <source>
        <dbReference type="Pfam" id="PF00210"/>
    </source>
</evidence>
<keyword evidence="5" id="KW-1185">Reference proteome</keyword>
<dbReference type="Proteomes" id="UP000216004">
    <property type="component" value="Unassembled WGS sequence"/>
</dbReference>
<dbReference type="Gene3D" id="1.20.1260.10">
    <property type="match status" value="1"/>
</dbReference>
<dbReference type="EMBL" id="MWWS01000006">
    <property type="protein sequence ID" value="OZG49083.1"/>
    <property type="molecule type" value="Genomic_DNA"/>
</dbReference>
<comment type="similarity">
    <text evidence="1 2">Belongs to the Dps family.</text>
</comment>
<dbReference type="PANTHER" id="PTHR42932">
    <property type="entry name" value="GENERAL STRESS PROTEIN 20U"/>
    <property type="match status" value="1"/>
</dbReference>
<dbReference type="PIRSF" id="PIRSF005900">
    <property type="entry name" value="Dps"/>
    <property type="match status" value="1"/>
</dbReference>
<reference evidence="4 5" key="1">
    <citation type="journal article" date="2017" name="BMC Genomics">
        <title>Comparative genomic and phylogenomic analyses of the Bifidobacteriaceae family.</title>
        <authorList>
            <person name="Lugli G.A."/>
            <person name="Milani C."/>
            <person name="Turroni F."/>
            <person name="Duranti S."/>
            <person name="Mancabelli L."/>
            <person name="Mangifesta M."/>
            <person name="Ferrario C."/>
            <person name="Modesto M."/>
            <person name="Mattarelli P."/>
            <person name="Jiri K."/>
            <person name="van Sinderen D."/>
            <person name="Ventura M."/>
        </authorList>
    </citation>
    <scope>NUCLEOTIDE SEQUENCE [LARGE SCALE GENOMIC DNA]</scope>
    <source>
        <strain evidence="4 5">DSM 22924</strain>
    </source>
</reference>
<comment type="caution">
    <text evidence="4">The sequence shown here is derived from an EMBL/GenBank/DDBJ whole genome shotgun (WGS) entry which is preliminary data.</text>
</comment>
<organism evidence="4 5">
    <name type="scientific">Bombiscardovia coagulans</name>
    <dbReference type="NCBI Taxonomy" id="686666"/>
    <lineage>
        <taxon>Bacteria</taxon>
        <taxon>Bacillati</taxon>
        <taxon>Actinomycetota</taxon>
        <taxon>Actinomycetes</taxon>
        <taxon>Bifidobacteriales</taxon>
        <taxon>Bifidobacteriaceae</taxon>
        <taxon>Bombiscardovia</taxon>
    </lineage>
</organism>
<dbReference type="Pfam" id="PF00210">
    <property type="entry name" value="Ferritin"/>
    <property type="match status" value="1"/>
</dbReference>
<evidence type="ECO:0000313" key="4">
    <source>
        <dbReference type="EMBL" id="OZG49083.1"/>
    </source>
</evidence>
<evidence type="ECO:0000256" key="2">
    <source>
        <dbReference type="RuleBase" id="RU003875"/>
    </source>
</evidence>
<dbReference type="InterPro" id="IPR012347">
    <property type="entry name" value="Ferritin-like"/>
</dbReference>